<dbReference type="PROSITE" id="PS51257">
    <property type="entry name" value="PROKAR_LIPOPROTEIN"/>
    <property type="match status" value="1"/>
</dbReference>
<keyword evidence="1" id="KW-0732">Signal</keyword>
<sequence>MRTSMMAAGLLAMAAAMAAGAAGCERQQAPDYPLAALRDGVAGVVTVTFKVSADGKVAGIGGAAFSASIPPQYRSGFRAEIAKALREYRCVPGAALSQAFEFRPEEE</sequence>
<feature type="chain" id="PRO_5016822564" evidence="1">
    <location>
        <begin position="22"/>
        <end position="107"/>
    </location>
</feature>
<dbReference type="SUPFAM" id="SSF74653">
    <property type="entry name" value="TolA/TonB C-terminal domain"/>
    <property type="match status" value="1"/>
</dbReference>
<protein>
    <submittedName>
        <fullName evidence="2">Uncharacterized protein</fullName>
    </submittedName>
</protein>
<reference evidence="2 3" key="1">
    <citation type="submission" date="2018-05" db="EMBL/GenBank/DDBJ databases">
        <title>Genome sequencing, assembly and analysis of the novel insecticidal bacterium, Chromobacterium phragmitis.</title>
        <authorList>
            <person name="Sparks M.E."/>
            <person name="Blackburn M.B."/>
            <person name="Gundersen-Rindal D.E."/>
        </authorList>
    </citation>
    <scope>NUCLEOTIDE SEQUENCE [LARGE SCALE GENOMIC DNA]</scope>
    <source>
        <strain evidence="2">IIBBL 274-1</strain>
    </source>
</reference>
<evidence type="ECO:0000256" key="1">
    <source>
        <dbReference type="SAM" id="SignalP"/>
    </source>
</evidence>
<name>A0A344UL62_9NEIS</name>
<dbReference type="RefSeq" id="WP_114061734.1">
    <property type="nucleotide sequence ID" value="NZ_CP029495.1"/>
</dbReference>
<organism evidence="2 3">
    <name type="scientific">Chromobacterium phragmitis</name>
    <dbReference type="NCBI Taxonomy" id="2202141"/>
    <lineage>
        <taxon>Bacteria</taxon>
        <taxon>Pseudomonadati</taxon>
        <taxon>Pseudomonadota</taxon>
        <taxon>Betaproteobacteria</taxon>
        <taxon>Neisseriales</taxon>
        <taxon>Chromobacteriaceae</taxon>
        <taxon>Chromobacterium</taxon>
    </lineage>
</organism>
<feature type="signal peptide" evidence="1">
    <location>
        <begin position="1"/>
        <end position="21"/>
    </location>
</feature>
<dbReference type="KEGG" id="chrb:DK843_17865"/>
<evidence type="ECO:0000313" key="2">
    <source>
        <dbReference type="EMBL" id="AXE36010.1"/>
    </source>
</evidence>
<dbReference type="KEGG" id="chri:DK842_12440"/>
<dbReference type="Proteomes" id="UP000252038">
    <property type="component" value="Chromosome"/>
</dbReference>
<dbReference type="AlphaFoldDB" id="A0A344UL62"/>
<evidence type="ECO:0000313" key="3">
    <source>
        <dbReference type="Proteomes" id="UP000252038"/>
    </source>
</evidence>
<dbReference type="OrthoDB" id="8596218at2"/>
<dbReference type="EMBL" id="CP029554">
    <property type="protein sequence ID" value="AXE36010.1"/>
    <property type="molecule type" value="Genomic_DNA"/>
</dbReference>
<dbReference type="Gene3D" id="3.30.1150.10">
    <property type="match status" value="1"/>
</dbReference>
<accession>A0A344UL62</accession>
<proteinExistence type="predicted"/>
<gene>
    <name evidence="2" type="ORF">DK843_17865</name>
</gene>